<keyword evidence="3" id="KW-1185">Reference proteome</keyword>
<dbReference type="OrthoDB" id="9764577at2"/>
<keyword evidence="2" id="KW-0808">Transferase</keyword>
<protein>
    <submittedName>
        <fullName evidence="2">Glycosyltransferase involved in cell wall bisynthesis</fullName>
    </submittedName>
</protein>
<feature type="domain" description="Glycosyltransferase subfamily 4-like N-terminal" evidence="1">
    <location>
        <begin position="17"/>
        <end position="204"/>
    </location>
</feature>
<evidence type="ECO:0000259" key="1">
    <source>
        <dbReference type="Pfam" id="PF13439"/>
    </source>
</evidence>
<accession>A0A1H7IEB3</accession>
<name>A0A1H7IEB3_9GAMM</name>
<dbReference type="RefSeq" id="WP_090251402.1">
    <property type="nucleotide sequence ID" value="NZ_FOAA01000003.1"/>
</dbReference>
<gene>
    <name evidence="2" type="ORF">SAMN05444515_103103</name>
</gene>
<dbReference type="GO" id="GO:0016757">
    <property type="term" value="F:glycosyltransferase activity"/>
    <property type="evidence" value="ECO:0007669"/>
    <property type="project" value="TreeGrafter"/>
</dbReference>
<dbReference type="SUPFAM" id="SSF53756">
    <property type="entry name" value="UDP-Glycosyltransferase/glycogen phosphorylase"/>
    <property type="match status" value="1"/>
</dbReference>
<dbReference type="Pfam" id="PF13439">
    <property type="entry name" value="Glyco_transf_4"/>
    <property type="match status" value="1"/>
</dbReference>
<dbReference type="PANTHER" id="PTHR12526:SF600">
    <property type="entry name" value="GLYCOSYL TRANSFERASE GROUP 1"/>
    <property type="match status" value="1"/>
</dbReference>
<proteinExistence type="predicted"/>
<dbReference type="EMBL" id="FOAA01000003">
    <property type="protein sequence ID" value="SEK60192.1"/>
    <property type="molecule type" value="Genomic_DNA"/>
</dbReference>
<dbReference type="Gene3D" id="3.40.50.2000">
    <property type="entry name" value="Glycogen Phosphorylase B"/>
    <property type="match status" value="2"/>
</dbReference>
<sequence length="398" mass="44649">MKILAVFTGYPSPPTDGQNLRLTHYVPALATRHRVDLVHAGAKPEPYEGLQGCFGEILHVADWLPPRGRGAWHRIMDAMNPQKLVPSSQTMLQAIRRLHQENSYDVLWVGGFRLMPSVPDDLNIPVLVDECDHDGLTLRRLLLRERRPYRWLRLYKRYRLTLAFERRLAPRARAVLFVAPADRESFVRNCPQVPTHVIPNGVDATFFAPPFKKAQNSGEIVFEGNLSFPPNVDAACHLARDILPCIRRVMPHVHLTLVGQDPSEEIKALAHDKAIEVTGFVSDIRPYLARAQLFACPMRLGSGIKNKILQAWSMGVPIVATPLAVDGLEARDGANVRIAVKPQAFADQVLALLSDKGQRRRMASEGRKTVLAHYTWEAQAKKLESLLTEFNTTQGHST</sequence>
<organism evidence="2 3">
    <name type="scientific">Ectothiorhodospira marina</name>
    <dbReference type="NCBI Taxonomy" id="1396821"/>
    <lineage>
        <taxon>Bacteria</taxon>
        <taxon>Pseudomonadati</taxon>
        <taxon>Pseudomonadota</taxon>
        <taxon>Gammaproteobacteria</taxon>
        <taxon>Chromatiales</taxon>
        <taxon>Ectothiorhodospiraceae</taxon>
        <taxon>Ectothiorhodospira</taxon>
    </lineage>
</organism>
<dbReference type="CDD" id="cd03801">
    <property type="entry name" value="GT4_PimA-like"/>
    <property type="match status" value="1"/>
</dbReference>
<dbReference type="PANTHER" id="PTHR12526">
    <property type="entry name" value="GLYCOSYLTRANSFERASE"/>
    <property type="match status" value="1"/>
</dbReference>
<dbReference type="STRING" id="1396821.SAMN05444515_103103"/>
<dbReference type="Pfam" id="PF13692">
    <property type="entry name" value="Glyco_trans_1_4"/>
    <property type="match status" value="1"/>
</dbReference>
<reference evidence="3" key="1">
    <citation type="submission" date="2016-10" db="EMBL/GenBank/DDBJ databases">
        <authorList>
            <person name="Varghese N."/>
            <person name="Submissions S."/>
        </authorList>
    </citation>
    <scope>NUCLEOTIDE SEQUENCE [LARGE SCALE GENOMIC DNA]</scope>
    <source>
        <strain evidence="3">DSM 241</strain>
    </source>
</reference>
<dbReference type="Proteomes" id="UP000199256">
    <property type="component" value="Unassembled WGS sequence"/>
</dbReference>
<evidence type="ECO:0000313" key="2">
    <source>
        <dbReference type="EMBL" id="SEK60192.1"/>
    </source>
</evidence>
<evidence type="ECO:0000313" key="3">
    <source>
        <dbReference type="Proteomes" id="UP000199256"/>
    </source>
</evidence>
<dbReference type="AlphaFoldDB" id="A0A1H7IEB3"/>
<dbReference type="InterPro" id="IPR028098">
    <property type="entry name" value="Glyco_trans_4-like_N"/>
</dbReference>